<reference evidence="2 3" key="1">
    <citation type="submission" date="2015-10" db="EMBL/GenBank/DDBJ databases">
        <title>Genome analyses suggest a sexual origin of heterokaryosis in a supposedly ancient asexual fungus.</title>
        <authorList>
            <person name="Ropars J."/>
            <person name="Sedzielewska K."/>
            <person name="Noel J."/>
            <person name="Charron P."/>
            <person name="Farinelli L."/>
            <person name="Marton T."/>
            <person name="Kruger M."/>
            <person name="Pelin A."/>
            <person name="Brachmann A."/>
            <person name="Corradi N."/>
        </authorList>
    </citation>
    <scope>NUCLEOTIDE SEQUENCE [LARGE SCALE GENOMIC DNA]</scope>
    <source>
        <strain evidence="2 3">A4</strain>
    </source>
</reference>
<accession>A0A2I1FTP4</accession>
<dbReference type="PROSITE" id="PS00028">
    <property type="entry name" value="ZINC_FINGER_C2H2_1"/>
    <property type="match status" value="1"/>
</dbReference>
<keyword evidence="3" id="KW-1185">Reference proteome</keyword>
<feature type="domain" description="C2H2-type" evidence="1">
    <location>
        <begin position="39"/>
        <end position="60"/>
    </location>
</feature>
<evidence type="ECO:0000259" key="1">
    <source>
        <dbReference type="PROSITE" id="PS00028"/>
    </source>
</evidence>
<sequence>MGDISGEDVLPGSELDMSLIDRIIDPLPPVPQIALQINCPVCNNIFNNKYEFMKHFEKVHLRISMNDSVQRVTIQQ</sequence>
<evidence type="ECO:0000313" key="3">
    <source>
        <dbReference type="Proteomes" id="UP000234323"/>
    </source>
</evidence>
<dbReference type="InterPro" id="IPR013087">
    <property type="entry name" value="Znf_C2H2_type"/>
</dbReference>
<gene>
    <name evidence="2" type="ORF">RhiirA4_450614</name>
</gene>
<name>A0A2I1FTP4_9GLOM</name>
<comment type="caution">
    <text evidence="2">The sequence shown here is derived from an EMBL/GenBank/DDBJ whole genome shotgun (WGS) entry which is preliminary data.</text>
</comment>
<proteinExistence type="predicted"/>
<dbReference type="AlphaFoldDB" id="A0A2I1FTP4"/>
<evidence type="ECO:0000313" key="2">
    <source>
        <dbReference type="EMBL" id="PKY37716.1"/>
    </source>
</evidence>
<protein>
    <recommendedName>
        <fullName evidence="1">C2H2-type domain-containing protein</fullName>
    </recommendedName>
</protein>
<dbReference type="EMBL" id="LLXI01000008">
    <property type="protein sequence ID" value="PKY37716.1"/>
    <property type="molecule type" value="Genomic_DNA"/>
</dbReference>
<dbReference type="Proteomes" id="UP000234323">
    <property type="component" value="Unassembled WGS sequence"/>
</dbReference>
<organism evidence="2 3">
    <name type="scientific">Rhizophagus irregularis</name>
    <dbReference type="NCBI Taxonomy" id="588596"/>
    <lineage>
        <taxon>Eukaryota</taxon>
        <taxon>Fungi</taxon>
        <taxon>Fungi incertae sedis</taxon>
        <taxon>Mucoromycota</taxon>
        <taxon>Glomeromycotina</taxon>
        <taxon>Glomeromycetes</taxon>
        <taxon>Glomerales</taxon>
        <taxon>Glomeraceae</taxon>
        <taxon>Rhizophagus</taxon>
    </lineage>
</organism>